<protein>
    <recommendedName>
        <fullName evidence="1">Reverse transcriptase Ty1/copia-type domain-containing protein</fullName>
    </recommendedName>
</protein>
<dbReference type="Pfam" id="PF07727">
    <property type="entry name" value="RVT_2"/>
    <property type="match status" value="1"/>
</dbReference>
<gene>
    <name evidence="2" type="ORF">O181_063312</name>
</gene>
<dbReference type="Proteomes" id="UP000765509">
    <property type="component" value="Unassembled WGS sequence"/>
</dbReference>
<dbReference type="InterPro" id="IPR013103">
    <property type="entry name" value="RVT_2"/>
</dbReference>
<dbReference type="AlphaFoldDB" id="A0A9Q3EPE3"/>
<dbReference type="CDD" id="cd09272">
    <property type="entry name" value="RNase_HI_RT_Ty1"/>
    <property type="match status" value="1"/>
</dbReference>
<keyword evidence="3" id="KW-1185">Reference proteome</keyword>
<dbReference type="EMBL" id="AVOT02030412">
    <property type="protein sequence ID" value="MBW0523597.1"/>
    <property type="molecule type" value="Genomic_DNA"/>
</dbReference>
<feature type="domain" description="Reverse transcriptase Ty1/copia-type" evidence="1">
    <location>
        <begin position="5"/>
        <end position="78"/>
    </location>
</feature>
<reference evidence="2" key="1">
    <citation type="submission" date="2021-03" db="EMBL/GenBank/DDBJ databases">
        <title>Draft genome sequence of rust myrtle Austropuccinia psidii MF-1, a brazilian biotype.</title>
        <authorList>
            <person name="Quecine M.C."/>
            <person name="Pachon D.M.R."/>
            <person name="Bonatelli M.L."/>
            <person name="Correr F.H."/>
            <person name="Franceschini L.M."/>
            <person name="Leite T.F."/>
            <person name="Margarido G.R.A."/>
            <person name="Almeida C.A."/>
            <person name="Ferrarezi J.A."/>
            <person name="Labate C.A."/>
        </authorList>
    </citation>
    <scope>NUCLEOTIDE SEQUENCE</scope>
    <source>
        <strain evidence="2">MF-1</strain>
    </source>
</reference>
<organism evidence="2 3">
    <name type="scientific">Austropuccinia psidii MF-1</name>
    <dbReference type="NCBI Taxonomy" id="1389203"/>
    <lineage>
        <taxon>Eukaryota</taxon>
        <taxon>Fungi</taxon>
        <taxon>Dikarya</taxon>
        <taxon>Basidiomycota</taxon>
        <taxon>Pucciniomycotina</taxon>
        <taxon>Pucciniomycetes</taxon>
        <taxon>Pucciniales</taxon>
        <taxon>Sphaerophragmiaceae</taxon>
        <taxon>Austropuccinia</taxon>
    </lineage>
</organism>
<evidence type="ECO:0000313" key="2">
    <source>
        <dbReference type="EMBL" id="MBW0523597.1"/>
    </source>
</evidence>
<evidence type="ECO:0000313" key="3">
    <source>
        <dbReference type="Proteomes" id="UP000765509"/>
    </source>
</evidence>
<dbReference type="OrthoDB" id="3344688at2759"/>
<dbReference type="PANTHER" id="PTHR11439:SF467">
    <property type="entry name" value="INTEGRASE CATALYTIC DOMAIN-CONTAINING PROTEIN"/>
    <property type="match status" value="1"/>
</dbReference>
<dbReference type="PANTHER" id="PTHR11439">
    <property type="entry name" value="GAG-POL-RELATED RETROTRANSPOSON"/>
    <property type="match status" value="1"/>
</dbReference>
<name>A0A9Q3EPE3_9BASI</name>
<comment type="caution">
    <text evidence="2">The sequence shown here is derived from an EMBL/GenBank/DDBJ whole genome shotgun (WGS) entry which is preliminary data.</text>
</comment>
<evidence type="ECO:0000259" key="1">
    <source>
        <dbReference type="Pfam" id="PF07727"/>
    </source>
</evidence>
<proteinExistence type="predicted"/>
<accession>A0A9Q3EPE3</accession>
<sequence length="325" mass="37702">MWLFVHVDDLIFGGSWNEEFKTKINQHFEMEDLGQIKSALRIRIIQLKDYISLIQDKFIKNILEEFNLTNCRHTTSPLPGNSKSFKHLPSKSIDHPFNYRREIGLLQYLVQCTRPDLAFATSFLSQFLEDSKDIHFNAVKHVLAYLKSTKHYDLRLGQNSLKHQQNHILGFTDSDWGGSQESKSFSASIIYYHGTLGWRSHKQKVVALSSAKAEYNTATEATQDLLWIKNLLLKTTNLNPKLTLFTDNQSTIAIASNHVYHHGIRHINFRLHFIQNLLGNQELQINYLETSRMIADSLTKNNPYNKRIDHLKIIFSNNDLSSKEE</sequence>